<evidence type="ECO:0000256" key="1">
    <source>
        <dbReference type="ARBA" id="ARBA00010466"/>
    </source>
</evidence>
<keyword evidence="3" id="KW-0238">DNA-binding</keyword>
<keyword evidence="7" id="KW-1185">Reference proteome</keyword>
<dbReference type="SUPFAM" id="SSF100950">
    <property type="entry name" value="NagB/RpiA/CoA transferase-like"/>
    <property type="match status" value="1"/>
</dbReference>
<evidence type="ECO:0000256" key="4">
    <source>
        <dbReference type="ARBA" id="ARBA00023163"/>
    </source>
</evidence>
<dbReference type="GO" id="GO:0006352">
    <property type="term" value="P:DNA-templated transcription initiation"/>
    <property type="evidence" value="ECO:0007669"/>
    <property type="project" value="InterPro"/>
</dbReference>
<evidence type="ECO:0000259" key="5">
    <source>
        <dbReference type="Pfam" id="PF04198"/>
    </source>
</evidence>
<dbReference type="KEGG" id="pnd:Pla175_08330"/>
<feature type="domain" description="Sugar-binding" evidence="5">
    <location>
        <begin position="65"/>
        <end position="310"/>
    </location>
</feature>
<keyword evidence="4" id="KW-0804">Transcription</keyword>
<name>A0A518D7M7_9BACT</name>
<reference evidence="6 7" key="1">
    <citation type="submission" date="2019-02" db="EMBL/GenBank/DDBJ databases">
        <title>Deep-cultivation of Planctomycetes and their phenomic and genomic characterization uncovers novel biology.</title>
        <authorList>
            <person name="Wiegand S."/>
            <person name="Jogler M."/>
            <person name="Boedeker C."/>
            <person name="Pinto D."/>
            <person name="Vollmers J."/>
            <person name="Rivas-Marin E."/>
            <person name="Kohn T."/>
            <person name="Peeters S.H."/>
            <person name="Heuer A."/>
            <person name="Rast P."/>
            <person name="Oberbeckmann S."/>
            <person name="Bunk B."/>
            <person name="Jeske O."/>
            <person name="Meyerdierks A."/>
            <person name="Storesund J.E."/>
            <person name="Kallscheuer N."/>
            <person name="Luecker S."/>
            <person name="Lage O.M."/>
            <person name="Pohl T."/>
            <person name="Merkel B.J."/>
            <person name="Hornburger P."/>
            <person name="Mueller R.-W."/>
            <person name="Bruemmer F."/>
            <person name="Labrenz M."/>
            <person name="Spormann A.M."/>
            <person name="Op den Camp H."/>
            <person name="Overmann J."/>
            <person name="Amann R."/>
            <person name="Jetten M.S.M."/>
            <person name="Mascher T."/>
            <person name="Medema M.H."/>
            <person name="Devos D.P."/>
            <person name="Kaster A.-K."/>
            <person name="Ovreas L."/>
            <person name="Rohde M."/>
            <person name="Galperin M.Y."/>
            <person name="Jogler C."/>
        </authorList>
    </citation>
    <scope>NUCLEOTIDE SEQUENCE [LARGE SCALE GENOMIC DNA]</scope>
    <source>
        <strain evidence="6 7">Pla175</strain>
    </source>
</reference>
<dbReference type="EMBL" id="CP036291">
    <property type="protein sequence ID" value="QDU87471.1"/>
    <property type="molecule type" value="Genomic_DNA"/>
</dbReference>
<keyword evidence="2" id="KW-0805">Transcription regulation</keyword>
<gene>
    <name evidence="6" type="primary">sorC</name>
    <name evidence="6" type="ORF">Pla175_08330</name>
</gene>
<dbReference type="Pfam" id="PF13412">
    <property type="entry name" value="HTH_24"/>
    <property type="match status" value="1"/>
</dbReference>
<dbReference type="OrthoDB" id="58802at2"/>
<proteinExistence type="inferred from homology"/>
<evidence type="ECO:0000256" key="3">
    <source>
        <dbReference type="ARBA" id="ARBA00023125"/>
    </source>
</evidence>
<dbReference type="Gene3D" id="3.40.50.1360">
    <property type="match status" value="1"/>
</dbReference>
<dbReference type="RefSeq" id="WP_145281432.1">
    <property type="nucleotide sequence ID" value="NZ_CP036291.1"/>
</dbReference>
<dbReference type="Proteomes" id="UP000317429">
    <property type="component" value="Chromosome"/>
</dbReference>
<evidence type="ECO:0000313" key="6">
    <source>
        <dbReference type="EMBL" id="QDU87471.1"/>
    </source>
</evidence>
<evidence type="ECO:0000313" key="7">
    <source>
        <dbReference type="Proteomes" id="UP000317429"/>
    </source>
</evidence>
<dbReference type="GO" id="GO:0030246">
    <property type="term" value="F:carbohydrate binding"/>
    <property type="evidence" value="ECO:0007669"/>
    <property type="project" value="InterPro"/>
</dbReference>
<dbReference type="Pfam" id="PF04198">
    <property type="entry name" value="Sugar-bind"/>
    <property type="match status" value="1"/>
</dbReference>
<dbReference type="GO" id="GO:0003677">
    <property type="term" value="F:DNA binding"/>
    <property type="evidence" value="ECO:0007669"/>
    <property type="project" value="UniProtKB-KW"/>
</dbReference>
<evidence type="ECO:0000256" key="2">
    <source>
        <dbReference type="ARBA" id="ARBA00023015"/>
    </source>
</evidence>
<dbReference type="PANTHER" id="PTHR34294">
    <property type="entry name" value="TRANSCRIPTIONAL REGULATOR-RELATED"/>
    <property type="match status" value="1"/>
</dbReference>
<dbReference type="InterPro" id="IPR037171">
    <property type="entry name" value="NagB/RpiA_transferase-like"/>
</dbReference>
<dbReference type="Gene3D" id="1.10.10.60">
    <property type="entry name" value="Homeodomain-like"/>
    <property type="match status" value="1"/>
</dbReference>
<accession>A0A518D7M7</accession>
<dbReference type="AlphaFoldDB" id="A0A518D7M7"/>
<dbReference type="InterPro" id="IPR051054">
    <property type="entry name" value="SorC_transcr_regulators"/>
</dbReference>
<organism evidence="6 7">
    <name type="scientific">Pirellulimonas nuda</name>
    <dbReference type="NCBI Taxonomy" id="2528009"/>
    <lineage>
        <taxon>Bacteria</taxon>
        <taxon>Pseudomonadati</taxon>
        <taxon>Planctomycetota</taxon>
        <taxon>Planctomycetia</taxon>
        <taxon>Pirellulales</taxon>
        <taxon>Lacipirellulaceae</taxon>
        <taxon>Pirellulimonas</taxon>
    </lineage>
</organism>
<comment type="similarity">
    <text evidence="1">Belongs to the SorC transcriptional regulatory family.</text>
</comment>
<dbReference type="PANTHER" id="PTHR34294:SF1">
    <property type="entry name" value="TRANSCRIPTIONAL REGULATOR LSRR"/>
    <property type="match status" value="1"/>
</dbReference>
<sequence length="318" mass="34298">MDRSTESSNDRTRAALTACELYYGKNLPQKEVARQLGVSPATVSRLLQSARDEGIVRITIHPPQDIALAQQLVERFGPQGVRHASAAGEGQASVGQSAARYFEATVEPGATVVLDGGRTVEQFVDALPSGGVAGLTIIPIATDPPSYSVSAYELMTRLAARFDRAIKQKLPYSLHRQLDPIYEEGRQAARQADFVMLGCGPWASGYTAQEFLYHLGYDPPEVGRRHPQVVGACAYQPLSADGQPVYAPEVHDTMRHALLIEDLRELSEDADRSICLLASGAAKRDTVLGVIAARMCNCLFVDVELARALLDLPPNGGG</sequence>
<protein>
    <submittedName>
        <fullName evidence="6">Sorbitol operon regulator</fullName>
    </submittedName>
</protein>
<dbReference type="InterPro" id="IPR007324">
    <property type="entry name" value="Sugar-bd_dom_put"/>
</dbReference>
<dbReference type="GO" id="GO:0003700">
    <property type="term" value="F:DNA-binding transcription factor activity"/>
    <property type="evidence" value="ECO:0007669"/>
    <property type="project" value="InterPro"/>
</dbReference>